<proteinExistence type="predicted"/>
<evidence type="ECO:0000313" key="3">
    <source>
        <dbReference type="Proteomes" id="UP000183509"/>
    </source>
</evidence>
<accession>A0A1A7TWR0</accession>
<dbReference type="Proteomes" id="UP000183509">
    <property type="component" value="Unassembled WGS sequence"/>
</dbReference>
<dbReference type="AlphaFoldDB" id="A0A1A7TWR0"/>
<reference evidence="2 3" key="2">
    <citation type="submission" date="2016-04" db="EMBL/GenBank/DDBJ databases">
        <authorList>
            <person name="Millard A."/>
        </authorList>
    </citation>
    <scope>NUCLEOTIDE SEQUENCE [LARGE SCALE GENOMIC DNA]</scope>
    <source>
        <strain evidence="2">Isolate 22</strain>
    </source>
</reference>
<protein>
    <submittedName>
        <fullName evidence="1">Uncharacterized protein</fullName>
    </submittedName>
</protein>
<evidence type="ECO:0000313" key="4">
    <source>
        <dbReference type="Proteomes" id="UP000253144"/>
    </source>
</evidence>
<evidence type="ECO:0000313" key="1">
    <source>
        <dbReference type="EMBL" id="RBS32206.1"/>
    </source>
</evidence>
<dbReference type="Proteomes" id="UP000253144">
    <property type="component" value="Unassembled WGS sequence"/>
</dbReference>
<dbReference type="EMBL" id="FKLM01000006">
    <property type="protein sequence ID" value="SAY82819.1"/>
    <property type="molecule type" value="Genomic_DNA"/>
</dbReference>
<reference evidence="1 4" key="1">
    <citation type="submission" date="2015-06" db="EMBL/GenBank/DDBJ databases">
        <title>The Genome Sequence of Enterococcus faecium 131EA1.</title>
        <authorList>
            <consortium name="The Broad Institute Genomics Platform"/>
            <consortium name="The Broad Institute Genome Sequencing Center for Infectious Disease"/>
            <person name="Earl A.M."/>
            <person name="Van Tyne D."/>
            <person name="Lebreton F."/>
            <person name="Saavedra J.T."/>
            <person name="Gilmore M.S."/>
            <person name="Manson Mcguire A."/>
            <person name="Clock S."/>
            <person name="Crupain M."/>
            <person name="Rangan U."/>
            <person name="Young S."/>
            <person name="Abouelleil A."/>
            <person name="Cao P."/>
            <person name="Chapman S.B."/>
            <person name="Griggs A."/>
            <person name="Priest M."/>
            <person name="Shea T."/>
            <person name="Wortman J."/>
            <person name="Nusbaum C."/>
            <person name="Birren B."/>
        </authorList>
    </citation>
    <scope>NUCLEOTIDE SEQUENCE [LARGE SCALE GENOMIC DNA]</scope>
    <source>
        <strain evidence="1 4">131EA1</strain>
    </source>
</reference>
<dbReference type="EMBL" id="LEQJ01000008">
    <property type="protein sequence ID" value="RBS32206.1"/>
    <property type="molecule type" value="Genomic_DNA"/>
</dbReference>
<comment type="caution">
    <text evidence="1">The sequence shown here is derived from an EMBL/GenBank/DDBJ whole genome shotgun (WGS) entry which is preliminary data.</text>
</comment>
<gene>
    <name evidence="2" type="ORF">DTPHA_600626</name>
    <name evidence="1" type="ORF">EB12_01358</name>
</gene>
<name>A0A1A7TWR0_ENTFC</name>
<organism evidence="1 4">
    <name type="scientific">Enterococcus faecium</name>
    <name type="common">Streptococcus faecium</name>
    <dbReference type="NCBI Taxonomy" id="1352"/>
    <lineage>
        <taxon>Bacteria</taxon>
        <taxon>Bacillati</taxon>
        <taxon>Bacillota</taxon>
        <taxon>Bacilli</taxon>
        <taxon>Lactobacillales</taxon>
        <taxon>Enterococcaceae</taxon>
        <taxon>Enterococcus</taxon>
    </lineage>
</organism>
<evidence type="ECO:0000313" key="2">
    <source>
        <dbReference type="EMBL" id="SAY82819.1"/>
    </source>
</evidence>
<sequence length="34" mass="3953">MTDPFDQLFNSFFSVKITSIRLVARMTKVMVKSN</sequence>